<sequence length="47" mass="5608">MLIYLPLKHTRFNINWQRFSHDFPLPKSDRTCVSYMRSPLKANSALL</sequence>
<dbReference type="AlphaFoldDB" id="A0AAU8JC97"/>
<accession>A0AAU8JC97</accession>
<evidence type="ECO:0000313" key="1">
    <source>
        <dbReference type="EMBL" id="XCM35906.1"/>
    </source>
</evidence>
<organism evidence="1">
    <name type="scientific">Planktothricoides raciborskii GIHE-MW2</name>
    <dbReference type="NCBI Taxonomy" id="2792601"/>
    <lineage>
        <taxon>Bacteria</taxon>
        <taxon>Bacillati</taxon>
        <taxon>Cyanobacteriota</taxon>
        <taxon>Cyanophyceae</taxon>
        <taxon>Oscillatoriophycideae</taxon>
        <taxon>Oscillatoriales</taxon>
        <taxon>Oscillatoriaceae</taxon>
        <taxon>Planktothricoides</taxon>
    </lineage>
</organism>
<name>A0AAU8JC97_9CYAN</name>
<dbReference type="EMBL" id="CP159837">
    <property type="protein sequence ID" value="XCM35906.1"/>
    <property type="molecule type" value="Genomic_DNA"/>
</dbReference>
<reference evidence="1" key="1">
    <citation type="submission" date="2024-07" db="EMBL/GenBank/DDBJ databases">
        <authorList>
            <person name="Kim Y.J."/>
            <person name="Jeong J.Y."/>
        </authorList>
    </citation>
    <scope>NUCLEOTIDE SEQUENCE</scope>
    <source>
        <strain evidence="1">GIHE-MW2</strain>
    </source>
</reference>
<protein>
    <submittedName>
        <fullName evidence="1">Uncharacterized protein</fullName>
    </submittedName>
</protein>
<dbReference type="RefSeq" id="WP_354635018.1">
    <property type="nucleotide sequence ID" value="NZ_CP159837.1"/>
</dbReference>
<gene>
    <name evidence="1" type="ORF">ABWT76_004623</name>
</gene>
<proteinExistence type="predicted"/>